<feature type="transmembrane region" description="Helical" evidence="6">
    <location>
        <begin position="236"/>
        <end position="261"/>
    </location>
</feature>
<evidence type="ECO:0000256" key="1">
    <source>
        <dbReference type="ARBA" id="ARBA00004141"/>
    </source>
</evidence>
<dbReference type="PANTHER" id="PTHR12560:SF0">
    <property type="entry name" value="LD18904P"/>
    <property type="match status" value="1"/>
</dbReference>
<dbReference type="Proteomes" id="UP000747399">
    <property type="component" value="Unassembled WGS sequence"/>
</dbReference>
<keyword evidence="3 6" id="KW-1133">Transmembrane helix</keyword>
<evidence type="ECO:0000313" key="8">
    <source>
        <dbReference type="EMBL" id="GIL47063.1"/>
    </source>
</evidence>
<dbReference type="GO" id="GO:0005789">
    <property type="term" value="C:endoplasmic reticulum membrane"/>
    <property type="evidence" value="ECO:0007669"/>
    <property type="project" value="UniProtKB-SubCell"/>
</dbReference>
<evidence type="ECO:0000256" key="4">
    <source>
        <dbReference type="ARBA" id="ARBA00023136"/>
    </source>
</evidence>
<reference evidence="8" key="1">
    <citation type="journal article" date="2021" name="Proc. Natl. Acad. Sci. U.S.A.">
        <title>Three genomes in the algal genus Volvox reveal the fate of a haploid sex-determining region after a transition to homothallism.</title>
        <authorList>
            <person name="Yamamoto K."/>
            <person name="Hamaji T."/>
            <person name="Kawai-Toyooka H."/>
            <person name="Matsuzaki R."/>
            <person name="Takahashi F."/>
            <person name="Nishimura Y."/>
            <person name="Kawachi M."/>
            <person name="Noguchi H."/>
            <person name="Minakuchi Y."/>
            <person name="Umen J.G."/>
            <person name="Toyoda A."/>
            <person name="Nozaki H."/>
        </authorList>
    </citation>
    <scope>NUCLEOTIDE SEQUENCE</scope>
    <source>
        <strain evidence="8">NIES-3780</strain>
    </source>
</reference>
<dbReference type="GO" id="GO:0050291">
    <property type="term" value="F:sphingosine N-acyltransferase activity"/>
    <property type="evidence" value="ECO:0007669"/>
    <property type="project" value="InterPro"/>
</dbReference>
<evidence type="ECO:0000256" key="6">
    <source>
        <dbReference type="SAM" id="Phobius"/>
    </source>
</evidence>
<keyword evidence="2 5" id="KW-0812">Transmembrane</keyword>
<evidence type="ECO:0000256" key="3">
    <source>
        <dbReference type="ARBA" id="ARBA00022989"/>
    </source>
</evidence>
<feature type="transmembrane region" description="Helical" evidence="6">
    <location>
        <begin position="149"/>
        <end position="168"/>
    </location>
</feature>
<organism evidence="8 9">
    <name type="scientific">Volvox africanus</name>
    <dbReference type="NCBI Taxonomy" id="51714"/>
    <lineage>
        <taxon>Eukaryota</taxon>
        <taxon>Viridiplantae</taxon>
        <taxon>Chlorophyta</taxon>
        <taxon>core chlorophytes</taxon>
        <taxon>Chlorophyceae</taxon>
        <taxon>CS clade</taxon>
        <taxon>Chlamydomonadales</taxon>
        <taxon>Volvocaceae</taxon>
        <taxon>Volvox</taxon>
    </lineage>
</organism>
<feature type="domain" description="TLC" evidence="7">
    <location>
        <begin position="144"/>
        <end position="359"/>
    </location>
</feature>
<evidence type="ECO:0000313" key="9">
    <source>
        <dbReference type="Proteomes" id="UP000747399"/>
    </source>
</evidence>
<gene>
    <name evidence="8" type="ORF">Vafri_3889</name>
</gene>
<evidence type="ECO:0000259" key="7">
    <source>
        <dbReference type="PROSITE" id="PS50922"/>
    </source>
</evidence>
<dbReference type="AlphaFoldDB" id="A0A8J4AT18"/>
<dbReference type="PANTHER" id="PTHR12560">
    <property type="entry name" value="LONGEVITY ASSURANCE FACTOR 1 LAG1"/>
    <property type="match status" value="1"/>
</dbReference>
<dbReference type="EMBL" id="BNCO01000004">
    <property type="protein sequence ID" value="GIL47063.1"/>
    <property type="molecule type" value="Genomic_DNA"/>
</dbReference>
<comment type="caution">
    <text evidence="8">The sequence shown here is derived from an EMBL/GenBank/DDBJ whole genome shotgun (WGS) entry which is preliminary data.</text>
</comment>
<dbReference type="SMART" id="SM00724">
    <property type="entry name" value="TLC"/>
    <property type="match status" value="1"/>
</dbReference>
<dbReference type="Pfam" id="PF03798">
    <property type="entry name" value="TRAM_LAG1_CLN8"/>
    <property type="match status" value="1"/>
</dbReference>
<feature type="transmembrane region" description="Helical" evidence="6">
    <location>
        <begin position="327"/>
        <end position="347"/>
    </location>
</feature>
<comment type="subcellular location">
    <subcellularLocation>
        <location evidence="1">Membrane</location>
        <topology evidence="1">Multi-pass membrane protein</topology>
    </subcellularLocation>
</comment>
<accession>A0A8J4AT18</accession>
<name>A0A8J4AT18_9CHLO</name>
<keyword evidence="4 5" id="KW-0472">Membrane</keyword>
<evidence type="ECO:0000256" key="5">
    <source>
        <dbReference type="PROSITE-ProRule" id="PRU00205"/>
    </source>
</evidence>
<keyword evidence="9" id="KW-1185">Reference proteome</keyword>
<dbReference type="PROSITE" id="PS50922">
    <property type="entry name" value="TLC"/>
    <property type="match status" value="1"/>
</dbReference>
<dbReference type="InterPro" id="IPR016439">
    <property type="entry name" value="Lag1/Lac1-like"/>
</dbReference>
<dbReference type="GO" id="GO:0046513">
    <property type="term" value="P:ceramide biosynthetic process"/>
    <property type="evidence" value="ECO:0007669"/>
    <property type="project" value="InterPro"/>
</dbReference>
<evidence type="ECO:0000256" key="2">
    <source>
        <dbReference type="ARBA" id="ARBA00022692"/>
    </source>
</evidence>
<feature type="transmembrane region" description="Helical" evidence="6">
    <location>
        <begin position="57"/>
        <end position="80"/>
    </location>
</feature>
<protein>
    <recommendedName>
        <fullName evidence="7">TLC domain-containing protein</fullName>
    </recommendedName>
</protein>
<dbReference type="InterPro" id="IPR006634">
    <property type="entry name" value="TLC-dom"/>
</dbReference>
<sequence>MQQSSHHLIHDIRRLINYFLYEYDSMRLVAPSFDPQYSAWLQERSQNLGAYSQLAGLLGPTVALCALICLLRIAFFRYLMPRMQPDIKDRRAATARAVSSLKAHRRVAAPPAQGTGKHPAQGLESIKREAEAEAEAEAKIVAVDSTLRLGEGLWTLAGASVLLLWSWWCVMTRNGGCPAFPSLDTFHCLAAWPLIPIPGPVRGYYCCEAAWYLHLLMKQPLRVGLQDPGLMVAHHIASLILIVLSYCFSLHRPGVLLLALLNASTPWLHLSKTARVTGYRQIAMPAFAAFIAVFFISRVVLFPLIFMPLGLLQPLHQIPRVLELFPLTYMLFNGLLGLLVVMQWVWFDAVLRVLRQVVSGNEAKLEAEARRWEQQKSPLTKHTSAAGSAATDGCVVTPDDTDVTNWEMHPMQLQYRISGGGGMMVRADSAGGEIGLELAGETYEVLTSADVDADVDVGSEPPVPQAPPCSVNATGPSTCYWCCEVGPDARSGDLLQGLLTPDKGLGAQRPLMPARVLHNLGRK</sequence>
<proteinExistence type="predicted"/>
<feature type="transmembrane region" description="Helical" evidence="6">
    <location>
        <begin position="282"/>
        <end position="307"/>
    </location>
</feature>